<comment type="caution">
    <text evidence="4">The sequence shown here is derived from an EMBL/GenBank/DDBJ whole genome shotgun (WGS) entry which is preliminary data.</text>
</comment>
<proteinExistence type="predicted"/>
<name>A0A1F7XJF6_9BACT</name>
<evidence type="ECO:0000313" key="4">
    <source>
        <dbReference type="EMBL" id="OGM15156.1"/>
    </source>
</evidence>
<dbReference type="PANTHER" id="PTHR43685:SF3">
    <property type="entry name" value="SLR2126 PROTEIN"/>
    <property type="match status" value="1"/>
</dbReference>
<dbReference type="SUPFAM" id="SSF53448">
    <property type="entry name" value="Nucleotide-diphospho-sugar transferases"/>
    <property type="match status" value="1"/>
</dbReference>
<dbReference type="PANTHER" id="PTHR43685">
    <property type="entry name" value="GLYCOSYLTRANSFERASE"/>
    <property type="match status" value="1"/>
</dbReference>
<dbReference type="InterPro" id="IPR029044">
    <property type="entry name" value="Nucleotide-diphossugar_trans"/>
</dbReference>
<dbReference type="Gene3D" id="3.90.550.10">
    <property type="entry name" value="Spore Coat Polysaccharide Biosynthesis Protein SpsA, Chain A"/>
    <property type="match status" value="1"/>
</dbReference>
<dbReference type="EMBL" id="MGFX01000007">
    <property type="protein sequence ID" value="OGM15156.1"/>
    <property type="molecule type" value="Genomic_DNA"/>
</dbReference>
<sequence>MKVSICLTVLNAEKIISPLLDSLLGQTKRTEEIVVVDGGSRDKTIEILKHYQKKDGRIKLLLENCLRARGRNLAVEIADSEIIAMTDAGCIAKKDWLEKITAPFNDPDVDIVAGLYEMIGESPMQKALGCFLGFPASKFDKDFLPTARSMAFRKEAWETVGGFPEREENSAEDSEFNTKAIKLGLKYSRVKDAIVEWGTPGTLREGLKTMEDYARWDARYGNWWHPTQKLSSHNIHVLSIFGRYIFGCLILILSFANPSLPVILLILVILYLLWAYKKVNLEFKDWEISIWGPVIQISSDFAVMAGFLKGIIGK</sequence>
<feature type="transmembrane region" description="Helical" evidence="1">
    <location>
        <begin position="260"/>
        <end position="276"/>
    </location>
</feature>
<dbReference type="InterPro" id="IPR050834">
    <property type="entry name" value="Glycosyltransf_2"/>
</dbReference>
<evidence type="ECO:0000259" key="2">
    <source>
        <dbReference type="Pfam" id="PF00535"/>
    </source>
</evidence>
<dbReference type="Proteomes" id="UP000177382">
    <property type="component" value="Unassembled WGS sequence"/>
</dbReference>
<accession>A0A1F7XJF6</accession>
<evidence type="ECO:0000259" key="3">
    <source>
        <dbReference type="Pfam" id="PF13632"/>
    </source>
</evidence>
<organism evidence="4 5">
    <name type="scientific">Candidatus Woesebacteria bacterium RBG_16_42_24</name>
    <dbReference type="NCBI Taxonomy" id="1802485"/>
    <lineage>
        <taxon>Bacteria</taxon>
        <taxon>Candidatus Woeseibacteriota</taxon>
    </lineage>
</organism>
<feature type="domain" description="Glycosyltransferase 2-like" evidence="2">
    <location>
        <begin position="4"/>
        <end position="123"/>
    </location>
</feature>
<protein>
    <recommendedName>
        <fullName evidence="2 3">Glycosyltransferase 2-like domain-containing protein</fullName>
    </recommendedName>
</protein>
<keyword evidence="1" id="KW-1133">Transmembrane helix</keyword>
<dbReference type="InterPro" id="IPR001173">
    <property type="entry name" value="Glyco_trans_2-like"/>
</dbReference>
<gene>
    <name evidence="4" type="ORF">A2V97_00240</name>
</gene>
<evidence type="ECO:0000313" key="5">
    <source>
        <dbReference type="Proteomes" id="UP000177382"/>
    </source>
</evidence>
<dbReference type="AlphaFoldDB" id="A0A1F7XJF6"/>
<keyword evidence="1" id="KW-0812">Transmembrane</keyword>
<keyword evidence="1" id="KW-0472">Membrane</keyword>
<feature type="domain" description="Glycosyltransferase 2-like" evidence="3">
    <location>
        <begin position="148"/>
        <end position="272"/>
    </location>
</feature>
<reference evidence="4 5" key="1">
    <citation type="journal article" date="2016" name="Nat. Commun.">
        <title>Thousands of microbial genomes shed light on interconnected biogeochemical processes in an aquifer system.</title>
        <authorList>
            <person name="Anantharaman K."/>
            <person name="Brown C.T."/>
            <person name="Hug L.A."/>
            <person name="Sharon I."/>
            <person name="Castelle C.J."/>
            <person name="Probst A.J."/>
            <person name="Thomas B.C."/>
            <person name="Singh A."/>
            <person name="Wilkins M.J."/>
            <person name="Karaoz U."/>
            <person name="Brodie E.L."/>
            <person name="Williams K.H."/>
            <person name="Hubbard S.S."/>
            <person name="Banfield J.F."/>
        </authorList>
    </citation>
    <scope>NUCLEOTIDE SEQUENCE [LARGE SCALE GENOMIC DNA]</scope>
</reference>
<evidence type="ECO:0000256" key="1">
    <source>
        <dbReference type="SAM" id="Phobius"/>
    </source>
</evidence>
<dbReference type="Pfam" id="PF13632">
    <property type="entry name" value="Glyco_trans_2_3"/>
    <property type="match status" value="1"/>
</dbReference>
<dbReference type="Pfam" id="PF00535">
    <property type="entry name" value="Glycos_transf_2"/>
    <property type="match status" value="1"/>
</dbReference>
<dbReference type="STRING" id="1802485.A2V97_00240"/>